<dbReference type="Pfam" id="PF05287">
    <property type="entry name" value="PMG"/>
    <property type="match status" value="1"/>
</dbReference>
<keyword evidence="9" id="KW-1185">Reference proteome</keyword>
<evidence type="ECO:0000256" key="6">
    <source>
        <dbReference type="RuleBase" id="RU369044"/>
    </source>
</evidence>
<evidence type="ECO:0000256" key="1">
    <source>
        <dbReference type="ARBA" id="ARBA00003327"/>
    </source>
</evidence>
<evidence type="ECO:0000256" key="3">
    <source>
        <dbReference type="ARBA" id="ARBA00022737"/>
    </source>
</evidence>
<dbReference type="InterPro" id="IPR007659">
    <property type="entry name" value="Keratin_matx"/>
</dbReference>
<dbReference type="GO" id="GO:0045095">
    <property type="term" value="C:keratin filament"/>
    <property type="evidence" value="ECO:0007669"/>
    <property type="project" value="UniProtKB-UniRule"/>
</dbReference>
<dbReference type="GO" id="GO:0005829">
    <property type="term" value="C:cytosol"/>
    <property type="evidence" value="ECO:0007669"/>
    <property type="project" value="UniProtKB-ARBA"/>
</dbReference>
<dbReference type="PANTHER" id="PTHR23260:SF7">
    <property type="entry name" value="KERATIN-ASSOCIATED PROTEIN 26-1"/>
    <property type="match status" value="1"/>
</dbReference>
<comment type="function">
    <text evidence="1 6">In the hair cortex, hair keratin intermediate filaments are embedded in an interfilamentous matrix, consisting of hair keratin-associated proteins (KRTAP), which are essential for the formation of a rigid and resistant hair shaft through their extensive disulfide bond cross-linking with abundant cysteine residues of hair keratins. The matrix proteins include the high-sulfur and high-glycine-tyrosine keratins.</text>
</comment>
<name>A0A8C6RE87_NANGA</name>
<evidence type="ECO:0000256" key="2">
    <source>
        <dbReference type="ARBA" id="ARBA00011662"/>
    </source>
</evidence>
<organism evidence="8 9">
    <name type="scientific">Nannospalax galili</name>
    <name type="common">Northern Israeli blind subterranean mole rat</name>
    <name type="synonym">Spalax galili</name>
    <dbReference type="NCBI Taxonomy" id="1026970"/>
    <lineage>
        <taxon>Eukaryota</taxon>
        <taxon>Metazoa</taxon>
        <taxon>Chordata</taxon>
        <taxon>Craniata</taxon>
        <taxon>Vertebrata</taxon>
        <taxon>Euteleostomi</taxon>
        <taxon>Mammalia</taxon>
        <taxon>Eutheria</taxon>
        <taxon>Euarchontoglires</taxon>
        <taxon>Glires</taxon>
        <taxon>Rodentia</taxon>
        <taxon>Myomorpha</taxon>
        <taxon>Muroidea</taxon>
        <taxon>Spalacidae</taxon>
        <taxon>Spalacinae</taxon>
        <taxon>Nannospalax</taxon>
    </lineage>
</organism>
<proteinExistence type="inferred from homology"/>
<evidence type="ECO:0000256" key="7">
    <source>
        <dbReference type="SAM" id="MobiDB-lite"/>
    </source>
</evidence>
<dbReference type="AlphaFoldDB" id="A0A8C6RE87"/>
<dbReference type="InterPro" id="IPR007951">
    <property type="entry name" value="KRTAP_PMG"/>
</dbReference>
<dbReference type="OMA" id="YSKFQPY"/>
<feature type="region of interest" description="Disordered" evidence="7">
    <location>
        <begin position="1"/>
        <end position="24"/>
    </location>
</feature>
<reference evidence="8" key="1">
    <citation type="submission" date="2025-08" db="UniProtKB">
        <authorList>
            <consortium name="Ensembl"/>
        </authorList>
    </citation>
    <scope>IDENTIFICATION</scope>
</reference>
<evidence type="ECO:0000313" key="9">
    <source>
        <dbReference type="Proteomes" id="UP000694381"/>
    </source>
</evidence>
<evidence type="ECO:0000256" key="5">
    <source>
        <dbReference type="ARBA" id="ARBA00034495"/>
    </source>
</evidence>
<gene>
    <name evidence="8" type="primary">LOC103736540</name>
</gene>
<dbReference type="Proteomes" id="UP000694381">
    <property type="component" value="Unassembled WGS sequence"/>
</dbReference>
<reference evidence="8" key="2">
    <citation type="submission" date="2025-09" db="UniProtKB">
        <authorList>
            <consortium name="Ensembl"/>
        </authorList>
    </citation>
    <scope>IDENTIFICATION</scope>
</reference>
<sequence length="182" mass="19765">MSNICYSETSSSPSLRNAPHNPVTSPSGLCPTEVSCREAPCSPTSSLGSNTPDSYHEHCSEHTSCQSISCERGPSSPPGCTRIASGVSGPQEGTSGLPVTSRGCSFCRPGSCRQPFSCRLPSYQYYGCQRLGYLTCGRPPLTNLTYGYQAFSCMPNYYKPTSYTYSNFRPLFSSSTGWQYPY</sequence>
<accession>A0A8C6RE87</accession>
<dbReference type="PANTHER" id="PTHR23260">
    <property type="entry name" value="KERATIN ASSOCIATED PROTEIN 3-3-RELATED"/>
    <property type="match status" value="1"/>
</dbReference>
<dbReference type="GO" id="GO:0005198">
    <property type="term" value="F:structural molecule activity"/>
    <property type="evidence" value="ECO:0007669"/>
    <property type="project" value="InterPro"/>
</dbReference>
<comment type="similarity">
    <text evidence="5 6">Belongs to the PMG family.</text>
</comment>
<dbReference type="GeneTree" id="ENSGT00860000134598"/>
<keyword evidence="3" id="KW-0677">Repeat</keyword>
<comment type="subunit">
    <text evidence="2 6">Interacts with hair keratins.</text>
</comment>
<evidence type="ECO:0000256" key="4">
    <source>
        <dbReference type="ARBA" id="ARBA00022744"/>
    </source>
</evidence>
<dbReference type="Ensembl" id="ENSNGAT00000022869.1">
    <property type="protein sequence ID" value="ENSNGAP00000017241.1"/>
    <property type="gene ID" value="ENSNGAG00000017732.1"/>
</dbReference>
<protein>
    <recommendedName>
        <fullName evidence="6">Keratin-associated protein</fullName>
    </recommendedName>
</protein>
<keyword evidence="4 6" id="KW-0416">Keratin</keyword>
<evidence type="ECO:0000313" key="8">
    <source>
        <dbReference type="Ensembl" id="ENSNGAP00000017241.1"/>
    </source>
</evidence>
<feature type="compositionally biased region" description="Polar residues" evidence="7">
    <location>
        <begin position="1"/>
        <end position="15"/>
    </location>
</feature>